<dbReference type="Pfam" id="PF15975">
    <property type="entry name" value="Flot"/>
    <property type="match status" value="1"/>
</dbReference>
<evidence type="ECO:0000313" key="4">
    <source>
        <dbReference type="Proteomes" id="UP000694941"/>
    </source>
</evidence>
<feature type="domain" description="Flotillin C-terminal" evidence="3">
    <location>
        <begin position="168"/>
        <end position="249"/>
    </location>
</feature>
<dbReference type="GeneID" id="106467455"/>
<dbReference type="InterPro" id="IPR027705">
    <property type="entry name" value="Flotillin_fam"/>
</dbReference>
<keyword evidence="2" id="KW-0175">Coiled coil</keyword>
<evidence type="ECO:0000256" key="1">
    <source>
        <dbReference type="RuleBase" id="RU366054"/>
    </source>
</evidence>
<evidence type="ECO:0000313" key="6">
    <source>
        <dbReference type="RefSeq" id="XP_022251352.1"/>
    </source>
</evidence>
<evidence type="ECO:0000256" key="2">
    <source>
        <dbReference type="SAM" id="Coils"/>
    </source>
</evidence>
<protein>
    <submittedName>
        <fullName evidence="5 6">Flotillin-2-like</fullName>
    </submittedName>
</protein>
<sequence length="280" mass="30955">MGIEILSFTIKDVIDNVEYLASLGRARTADVKRDANIGVAQAERDAGISEAECEKFTMDVKYSANTKIENSSRLFQLQKSKFDAEVNTKKAEAQLAYELQEARMKQKIRNEEIEIEVVERRKQIDVEEKEILRKDKELTATVRLTAEAEAYKVEKLAQGKRVETVETARAEAESIKVVGAAEAYAIERVGKAEAERMRMKAAAYKQFGNAAVLSRVLEVLPKIAAEISAPLGKTEDIILIGEGDQSATGALKLMSQVRPNVQALTDVDLQKVVLEVPGAK</sequence>
<dbReference type="RefSeq" id="XP_013783260.1">
    <property type="nucleotide sequence ID" value="XM_013927806.2"/>
</dbReference>
<dbReference type="Proteomes" id="UP000694941">
    <property type="component" value="Unplaced"/>
</dbReference>
<feature type="coiled-coil region" evidence="2">
    <location>
        <begin position="101"/>
        <end position="130"/>
    </location>
</feature>
<dbReference type="RefSeq" id="XP_022251352.1">
    <property type="nucleotide sequence ID" value="XM_022395644.1"/>
</dbReference>
<accession>A0ABM1T646</accession>
<dbReference type="PANTHER" id="PTHR13806:SF46">
    <property type="entry name" value="FLOTILLIN-1-RELATED"/>
    <property type="match status" value="1"/>
</dbReference>
<comment type="similarity">
    <text evidence="1">Belongs to the band 7/mec-2 family. Flotillin subfamily.</text>
</comment>
<organism evidence="4 6">
    <name type="scientific">Limulus polyphemus</name>
    <name type="common">Atlantic horseshoe crab</name>
    <dbReference type="NCBI Taxonomy" id="6850"/>
    <lineage>
        <taxon>Eukaryota</taxon>
        <taxon>Metazoa</taxon>
        <taxon>Ecdysozoa</taxon>
        <taxon>Arthropoda</taxon>
        <taxon>Chelicerata</taxon>
        <taxon>Merostomata</taxon>
        <taxon>Xiphosura</taxon>
        <taxon>Limulidae</taxon>
        <taxon>Limulus</taxon>
    </lineage>
</organism>
<gene>
    <name evidence="5 6" type="primary">LOC106467455</name>
</gene>
<name>A0ABM1T646_LIMPO</name>
<evidence type="ECO:0000313" key="5">
    <source>
        <dbReference type="RefSeq" id="XP_013783260.1"/>
    </source>
</evidence>
<reference evidence="5 6" key="1">
    <citation type="submission" date="2025-05" db="UniProtKB">
        <authorList>
            <consortium name="RefSeq"/>
        </authorList>
    </citation>
    <scope>IDENTIFICATION</scope>
    <source>
        <tissue evidence="5 6">Muscle</tissue>
    </source>
</reference>
<proteinExistence type="inferred from homology"/>
<dbReference type="PANTHER" id="PTHR13806">
    <property type="entry name" value="FLOTILLIN-RELATED"/>
    <property type="match status" value="1"/>
</dbReference>
<evidence type="ECO:0000259" key="3">
    <source>
        <dbReference type="Pfam" id="PF15975"/>
    </source>
</evidence>
<keyword evidence="4" id="KW-1185">Reference proteome</keyword>
<dbReference type="InterPro" id="IPR031905">
    <property type="entry name" value="Flotillin_C"/>
</dbReference>